<proteinExistence type="predicted"/>
<keyword evidence="2 3" id="KW-0040">ANK repeat</keyword>
<evidence type="ECO:0000313" key="5">
    <source>
        <dbReference type="Proteomes" id="UP000184546"/>
    </source>
</evidence>
<evidence type="ECO:0000256" key="2">
    <source>
        <dbReference type="ARBA" id="ARBA00023043"/>
    </source>
</evidence>
<keyword evidence="5" id="KW-1185">Reference proteome</keyword>
<feature type="repeat" description="ANK" evidence="3">
    <location>
        <begin position="580"/>
        <end position="612"/>
    </location>
</feature>
<dbReference type="Gene3D" id="1.25.40.20">
    <property type="entry name" value="Ankyrin repeat-containing domain"/>
    <property type="match status" value="1"/>
</dbReference>
<accession>A0A1L9X4F4</accession>
<dbReference type="PROSITE" id="PS50297">
    <property type="entry name" value="ANK_REP_REGION"/>
    <property type="match status" value="2"/>
</dbReference>
<dbReference type="RefSeq" id="XP_020059533.1">
    <property type="nucleotide sequence ID" value="XM_020195765.1"/>
</dbReference>
<dbReference type="PANTHER" id="PTHR24198:SF165">
    <property type="entry name" value="ANKYRIN REPEAT-CONTAINING PROTEIN-RELATED"/>
    <property type="match status" value="1"/>
</dbReference>
<gene>
    <name evidence="4" type="ORF">ASPACDRAFT_114052</name>
</gene>
<reference evidence="5" key="1">
    <citation type="journal article" date="2017" name="Genome Biol.">
        <title>Comparative genomics reveals high biological diversity and specific adaptations in the industrially and medically important fungal genus Aspergillus.</title>
        <authorList>
            <person name="de Vries R.P."/>
            <person name="Riley R."/>
            <person name="Wiebenga A."/>
            <person name="Aguilar-Osorio G."/>
            <person name="Amillis S."/>
            <person name="Uchima C.A."/>
            <person name="Anderluh G."/>
            <person name="Asadollahi M."/>
            <person name="Askin M."/>
            <person name="Barry K."/>
            <person name="Battaglia E."/>
            <person name="Bayram O."/>
            <person name="Benocci T."/>
            <person name="Braus-Stromeyer S.A."/>
            <person name="Caldana C."/>
            <person name="Canovas D."/>
            <person name="Cerqueira G.C."/>
            <person name="Chen F."/>
            <person name="Chen W."/>
            <person name="Choi C."/>
            <person name="Clum A."/>
            <person name="Dos Santos R.A."/>
            <person name="Damasio A.R."/>
            <person name="Diallinas G."/>
            <person name="Emri T."/>
            <person name="Fekete E."/>
            <person name="Flipphi M."/>
            <person name="Freyberg S."/>
            <person name="Gallo A."/>
            <person name="Gournas C."/>
            <person name="Habgood R."/>
            <person name="Hainaut M."/>
            <person name="Harispe M.L."/>
            <person name="Henrissat B."/>
            <person name="Hilden K.S."/>
            <person name="Hope R."/>
            <person name="Hossain A."/>
            <person name="Karabika E."/>
            <person name="Karaffa L."/>
            <person name="Karanyi Z."/>
            <person name="Krasevec N."/>
            <person name="Kuo A."/>
            <person name="Kusch H."/>
            <person name="LaButti K."/>
            <person name="Lagendijk E.L."/>
            <person name="Lapidus A."/>
            <person name="Levasseur A."/>
            <person name="Lindquist E."/>
            <person name="Lipzen A."/>
            <person name="Logrieco A.F."/>
            <person name="MacCabe A."/>
            <person name="Maekelae M.R."/>
            <person name="Malavazi I."/>
            <person name="Melin P."/>
            <person name="Meyer V."/>
            <person name="Mielnichuk N."/>
            <person name="Miskei M."/>
            <person name="Molnar A.P."/>
            <person name="Mule G."/>
            <person name="Ngan C.Y."/>
            <person name="Orejas M."/>
            <person name="Orosz E."/>
            <person name="Ouedraogo J.P."/>
            <person name="Overkamp K.M."/>
            <person name="Park H.-S."/>
            <person name="Perrone G."/>
            <person name="Piumi F."/>
            <person name="Punt P.J."/>
            <person name="Ram A.F."/>
            <person name="Ramon A."/>
            <person name="Rauscher S."/>
            <person name="Record E."/>
            <person name="Riano-Pachon D.M."/>
            <person name="Robert V."/>
            <person name="Roehrig J."/>
            <person name="Ruller R."/>
            <person name="Salamov A."/>
            <person name="Salih N.S."/>
            <person name="Samson R.A."/>
            <person name="Sandor E."/>
            <person name="Sanguinetti M."/>
            <person name="Schuetze T."/>
            <person name="Sepcic K."/>
            <person name="Shelest E."/>
            <person name="Sherlock G."/>
            <person name="Sophianopoulou V."/>
            <person name="Squina F.M."/>
            <person name="Sun H."/>
            <person name="Susca A."/>
            <person name="Todd R.B."/>
            <person name="Tsang A."/>
            <person name="Unkles S.E."/>
            <person name="van de Wiele N."/>
            <person name="van Rossen-Uffink D."/>
            <person name="Oliveira J.V."/>
            <person name="Vesth T.C."/>
            <person name="Visser J."/>
            <person name="Yu J.-H."/>
            <person name="Zhou M."/>
            <person name="Andersen M.R."/>
            <person name="Archer D.B."/>
            <person name="Baker S.E."/>
            <person name="Benoit I."/>
            <person name="Brakhage A.A."/>
            <person name="Braus G.H."/>
            <person name="Fischer R."/>
            <person name="Frisvad J.C."/>
            <person name="Goldman G.H."/>
            <person name="Houbraken J."/>
            <person name="Oakley B."/>
            <person name="Pocsi I."/>
            <person name="Scazzocchio C."/>
            <person name="Seiboth B."/>
            <person name="vanKuyk P.A."/>
            <person name="Wortman J."/>
            <person name="Dyer P.S."/>
            <person name="Grigoriev I.V."/>
        </authorList>
    </citation>
    <scope>NUCLEOTIDE SEQUENCE [LARGE SCALE GENOMIC DNA]</scope>
    <source>
        <strain evidence="5">ATCC 16872 / CBS 172.66 / WB 5094</strain>
    </source>
</reference>
<dbReference type="Pfam" id="PF12796">
    <property type="entry name" value="Ank_2"/>
    <property type="match status" value="1"/>
</dbReference>
<evidence type="ECO:0000256" key="3">
    <source>
        <dbReference type="PROSITE-ProRule" id="PRU00023"/>
    </source>
</evidence>
<dbReference type="STRING" id="690307.A0A1L9X4F4"/>
<dbReference type="OMA" id="AEFWFPA"/>
<dbReference type="OrthoDB" id="341259at2759"/>
<dbReference type="AlphaFoldDB" id="A0A1L9X4F4"/>
<dbReference type="PROSITE" id="PS50088">
    <property type="entry name" value="ANK_REPEAT"/>
    <property type="match status" value="2"/>
</dbReference>
<dbReference type="VEuPathDB" id="FungiDB:ASPACDRAFT_114052"/>
<sequence>MADPLSPIASVIAVAAAAAQICKAISRLRAFGEVPVRVYALRNEITDLEIVLRQVACLLQQDASQSAPDQESLHQLLARTKGRLADLAKALERVGYACARGKTKIISKTAIWLREKELFDEFHTDIGAAKASLNVILGASNSRDLQQILLELRQVSVLTSNGGQLQESYIHTMNQALEDHQAAIHTRMDQQYQGLNNRLEELGQLLLTEKLPAGQLPGYSQPLPDKESTGSSHQEMLRVQFSHSFSCRSCPCVCHRKQKARMTIPGVMESLFGKVFVGYTGLPVLKKRCDFRGCKDQQTPAVTMEYWLPWWFMSMNLRFYLRDLAGQGPQLQLSTSRRVPDNAQSVIFAMQGNIEGLKYLFSEGLATPRDVSNSRGFTLVRWALYGGMHQYETVQFLIGQGAIVDEDSYDNVWDFIFRGKCNNKEERALRCITEDGDNDWFREQNFPLIHRIIFGLSSHPLTTELEENPHAVHATDIQGRTALDWATARAQLEDVRTLLRYGSDPNSMDMTGRTTVLHAVDSHNIPCLRLILEAGGDPNPTMPKGVFRSSPLTAAGFAGLPDMLRLLLEFGAKPNACNPEGLTALHSVARTGNVDCAAVLLQFGADLGATSSNGITPLSTAIIHNNHQILQLFVSRRYDYLTIIRLKGTLSVNTDVRTSQGP</sequence>
<dbReference type="SMART" id="SM00248">
    <property type="entry name" value="ANK"/>
    <property type="match status" value="6"/>
</dbReference>
<name>A0A1L9X4F4_ASPA1</name>
<dbReference type="Pfam" id="PF00023">
    <property type="entry name" value="Ank"/>
    <property type="match status" value="1"/>
</dbReference>
<organism evidence="4 5">
    <name type="scientific">Aspergillus aculeatus (strain ATCC 16872 / CBS 172.66 / WB 5094)</name>
    <dbReference type="NCBI Taxonomy" id="690307"/>
    <lineage>
        <taxon>Eukaryota</taxon>
        <taxon>Fungi</taxon>
        <taxon>Dikarya</taxon>
        <taxon>Ascomycota</taxon>
        <taxon>Pezizomycotina</taxon>
        <taxon>Eurotiomycetes</taxon>
        <taxon>Eurotiomycetidae</taxon>
        <taxon>Eurotiales</taxon>
        <taxon>Aspergillaceae</taxon>
        <taxon>Aspergillus</taxon>
        <taxon>Aspergillus subgen. Circumdati</taxon>
    </lineage>
</organism>
<keyword evidence="1" id="KW-0677">Repeat</keyword>
<evidence type="ECO:0000313" key="4">
    <source>
        <dbReference type="EMBL" id="OJK03194.1"/>
    </source>
</evidence>
<feature type="repeat" description="ANK" evidence="3">
    <location>
        <begin position="478"/>
        <end position="510"/>
    </location>
</feature>
<dbReference type="InterPro" id="IPR002110">
    <property type="entry name" value="Ankyrin_rpt"/>
</dbReference>
<dbReference type="PANTHER" id="PTHR24198">
    <property type="entry name" value="ANKYRIN REPEAT AND PROTEIN KINASE DOMAIN-CONTAINING PROTEIN"/>
    <property type="match status" value="1"/>
</dbReference>
<evidence type="ECO:0000256" key="1">
    <source>
        <dbReference type="ARBA" id="ARBA00022737"/>
    </source>
</evidence>
<protein>
    <submittedName>
        <fullName evidence="4">Uncharacterized protein</fullName>
    </submittedName>
</protein>
<dbReference type="SUPFAM" id="SSF48403">
    <property type="entry name" value="Ankyrin repeat"/>
    <property type="match status" value="1"/>
</dbReference>
<dbReference type="Proteomes" id="UP000184546">
    <property type="component" value="Unassembled WGS sequence"/>
</dbReference>
<dbReference type="InterPro" id="IPR036770">
    <property type="entry name" value="Ankyrin_rpt-contain_sf"/>
</dbReference>
<dbReference type="EMBL" id="KV878972">
    <property type="protein sequence ID" value="OJK03194.1"/>
    <property type="molecule type" value="Genomic_DNA"/>
</dbReference>
<dbReference type="GeneID" id="30969579"/>